<dbReference type="Proteomes" id="UP001363622">
    <property type="component" value="Unassembled WGS sequence"/>
</dbReference>
<evidence type="ECO:0000256" key="1">
    <source>
        <dbReference type="SAM" id="MobiDB-lite"/>
    </source>
</evidence>
<sequence length="353" mass="39888">MTWSRDVPHVTLSIRNEEQKAIDVLQTYHANIDQKKPIYMFESKWTYEWEKMVMRHTTLEENGLEPDILMAPAGGKSAPKPERPTFIGFAPFLKRSNDYASMSALMSFMKHGPGSLIDDEIKPRQVPSLPNTTNRTAKARIDEPDTMILPEDCYPEEFTNKLQQFATLCIEVEQARQLLRNQVKRRQRDTRHKPRVRLAREVLPIDLNTVVRELKEHHQRVAETAAAHQSESGVDSGMDVDSRTSKKSKKSKRKTRGGKKHKPRPKATMDLEMQSLEIMMGNVDLKRKRRDETPEEEDVPASKKVNDALNLSDLARELPVVSPGATRPAPGTGSASGSRPQSAAENDTGESVT</sequence>
<keyword evidence="3" id="KW-1185">Reference proteome</keyword>
<proteinExistence type="predicted"/>
<comment type="caution">
    <text evidence="2">The sequence shown here is derived from an EMBL/GenBank/DDBJ whole genome shotgun (WGS) entry which is preliminary data.</text>
</comment>
<name>A0ABR1KL47_9PEZI</name>
<feature type="compositionally biased region" description="Basic residues" evidence="1">
    <location>
        <begin position="245"/>
        <end position="265"/>
    </location>
</feature>
<evidence type="ECO:0000313" key="2">
    <source>
        <dbReference type="EMBL" id="KAK7516806.1"/>
    </source>
</evidence>
<reference evidence="2 3" key="1">
    <citation type="submission" date="2024-04" db="EMBL/GenBank/DDBJ databases">
        <title>Phyllosticta paracitricarpa is synonymous to the EU quarantine fungus P. citricarpa based on phylogenomic analyses.</title>
        <authorList>
            <consortium name="Lawrence Berkeley National Laboratory"/>
            <person name="Van Ingen-Buijs V.A."/>
            <person name="Van Westerhoven A.C."/>
            <person name="Haridas S."/>
            <person name="Skiadas P."/>
            <person name="Martin F."/>
            <person name="Groenewald J.Z."/>
            <person name="Crous P.W."/>
            <person name="Seidl M.F."/>
        </authorList>
    </citation>
    <scope>NUCLEOTIDE SEQUENCE [LARGE SCALE GENOMIC DNA]</scope>
    <source>
        <strain evidence="2 3">CBS 123371</strain>
    </source>
</reference>
<accession>A0ABR1KL47</accession>
<organism evidence="2 3">
    <name type="scientific">Phyllosticta citriasiana</name>
    <dbReference type="NCBI Taxonomy" id="595635"/>
    <lineage>
        <taxon>Eukaryota</taxon>
        <taxon>Fungi</taxon>
        <taxon>Dikarya</taxon>
        <taxon>Ascomycota</taxon>
        <taxon>Pezizomycotina</taxon>
        <taxon>Dothideomycetes</taxon>
        <taxon>Dothideomycetes incertae sedis</taxon>
        <taxon>Botryosphaeriales</taxon>
        <taxon>Phyllostictaceae</taxon>
        <taxon>Phyllosticta</taxon>
    </lineage>
</organism>
<dbReference type="EMBL" id="JBBPHU010000006">
    <property type="protein sequence ID" value="KAK7516806.1"/>
    <property type="molecule type" value="Genomic_DNA"/>
</dbReference>
<protein>
    <submittedName>
        <fullName evidence="2">Uncharacterized protein</fullName>
    </submittedName>
</protein>
<evidence type="ECO:0000313" key="3">
    <source>
        <dbReference type="Proteomes" id="UP001363622"/>
    </source>
</evidence>
<gene>
    <name evidence="2" type="ORF">IWZ03DRAFT_441621</name>
</gene>
<feature type="compositionally biased region" description="Polar residues" evidence="1">
    <location>
        <begin position="333"/>
        <end position="353"/>
    </location>
</feature>
<feature type="region of interest" description="Disordered" evidence="1">
    <location>
        <begin position="218"/>
        <end position="353"/>
    </location>
</feature>